<evidence type="ECO:0000313" key="2">
    <source>
        <dbReference type="Proteomes" id="UP001151760"/>
    </source>
</evidence>
<organism evidence="1 2">
    <name type="scientific">Tanacetum coccineum</name>
    <dbReference type="NCBI Taxonomy" id="301880"/>
    <lineage>
        <taxon>Eukaryota</taxon>
        <taxon>Viridiplantae</taxon>
        <taxon>Streptophyta</taxon>
        <taxon>Embryophyta</taxon>
        <taxon>Tracheophyta</taxon>
        <taxon>Spermatophyta</taxon>
        <taxon>Magnoliopsida</taxon>
        <taxon>eudicotyledons</taxon>
        <taxon>Gunneridae</taxon>
        <taxon>Pentapetalae</taxon>
        <taxon>asterids</taxon>
        <taxon>campanulids</taxon>
        <taxon>Asterales</taxon>
        <taxon>Asteraceae</taxon>
        <taxon>Asteroideae</taxon>
        <taxon>Anthemideae</taxon>
        <taxon>Anthemidinae</taxon>
        <taxon>Tanacetum</taxon>
    </lineage>
</organism>
<dbReference type="Gene3D" id="3.60.10.10">
    <property type="entry name" value="Endonuclease/exonuclease/phosphatase"/>
    <property type="match status" value="1"/>
</dbReference>
<dbReference type="InterPro" id="IPR036691">
    <property type="entry name" value="Endo/exonu/phosph_ase_sf"/>
</dbReference>
<dbReference type="PANTHER" id="PTHR33710:SF71">
    <property type="entry name" value="ENDONUCLEASE_EXONUCLEASE_PHOSPHATASE DOMAIN-CONTAINING PROTEIN"/>
    <property type="match status" value="1"/>
</dbReference>
<dbReference type="SUPFAM" id="SSF56219">
    <property type="entry name" value="DNase I-like"/>
    <property type="match status" value="1"/>
</dbReference>
<evidence type="ECO:0000313" key="1">
    <source>
        <dbReference type="EMBL" id="GJT81989.1"/>
    </source>
</evidence>
<dbReference type="PANTHER" id="PTHR33710">
    <property type="entry name" value="BNAC02G09200D PROTEIN"/>
    <property type="match status" value="1"/>
</dbReference>
<keyword evidence="2" id="KW-1185">Reference proteome</keyword>
<dbReference type="EMBL" id="BQNB010019126">
    <property type="protein sequence ID" value="GJT81989.1"/>
    <property type="molecule type" value="Genomic_DNA"/>
</dbReference>
<keyword evidence="1" id="KW-0808">Transferase</keyword>
<dbReference type="GO" id="GO:0003964">
    <property type="term" value="F:RNA-directed DNA polymerase activity"/>
    <property type="evidence" value="ECO:0007669"/>
    <property type="project" value="UniProtKB-KW"/>
</dbReference>
<sequence>MMDQMTLDMCNRGIGRLGYARVLVEIEAAKGFLKKIEINYVDDQLKIKRTKWVKVEYAWNPVLCNHCNIFGHSLSKCVLKPRTDVVNDIANSTKNQCCKTRSTVVKGDQRGAGNDGFAWKAMERMNEDDSEEEDVYENIEPVIQSIIADEKELKKFIGDEKLQFIAVLETHLKTKNIFKVRDKVFGSWNWISNLAMSPTSLETIPGKIKTYVSVIYASNNGIERRELSDNLLMNKSVVIDKPWIIMIDFNVTLKPEEHSNGGSGINGDMHEFNDVFNGVEVEDICCLGFQFTWTKSIKNPENFILEKLDRIMINDSFNQKYGSAHGVFLPYLISDHSPIFLVFPEGLPKKHGNLFEKAETLKLSLQDAQKEVNKDPSNMDKKKLAVKILEEYTEVAGDELKLLHQKAKIDWLRDGDKNTSYFHSMLKARKHNNRVESTISLDQLGEIVNLKLSCEDVEAIIVEGIIRKEVCLAVKEFFSNRKLLDDLLMLCNGDTESLKFIKKSLDEFSSVSGLFPNHSKSTIFFGSIMEGKKKELMKIMPFKCGKLPMKYLEVLLFPKD</sequence>
<dbReference type="Proteomes" id="UP001151760">
    <property type="component" value="Unassembled WGS sequence"/>
</dbReference>
<keyword evidence="1" id="KW-0695">RNA-directed DNA polymerase</keyword>
<protein>
    <submittedName>
        <fullName evidence="1">RNA-directed DNA polymerase, eukaryota, reverse transcriptase zinc-binding domain protein</fullName>
    </submittedName>
</protein>
<keyword evidence="1" id="KW-0548">Nucleotidyltransferase</keyword>
<reference evidence="1" key="2">
    <citation type="submission" date="2022-01" db="EMBL/GenBank/DDBJ databases">
        <authorList>
            <person name="Yamashiro T."/>
            <person name="Shiraishi A."/>
            <person name="Satake H."/>
            <person name="Nakayama K."/>
        </authorList>
    </citation>
    <scope>NUCLEOTIDE SEQUENCE</scope>
</reference>
<accession>A0ABQ5H3D7</accession>
<proteinExistence type="predicted"/>
<comment type="caution">
    <text evidence="1">The sequence shown here is derived from an EMBL/GenBank/DDBJ whole genome shotgun (WGS) entry which is preliminary data.</text>
</comment>
<reference evidence="1" key="1">
    <citation type="journal article" date="2022" name="Int. J. Mol. Sci.">
        <title>Draft Genome of Tanacetum Coccineum: Genomic Comparison of Closely Related Tanacetum-Family Plants.</title>
        <authorList>
            <person name="Yamashiro T."/>
            <person name="Shiraishi A."/>
            <person name="Nakayama K."/>
            <person name="Satake H."/>
        </authorList>
    </citation>
    <scope>NUCLEOTIDE SEQUENCE</scope>
</reference>
<gene>
    <name evidence="1" type="ORF">Tco_1056331</name>
</gene>
<name>A0ABQ5H3D7_9ASTR</name>